<organism evidence="1 2">
    <name type="scientific">Candidatus Aphodocola excrementigallinarum</name>
    <dbReference type="NCBI Taxonomy" id="2840670"/>
    <lineage>
        <taxon>Bacteria</taxon>
        <taxon>Bacillati</taxon>
        <taxon>Bacillota</taxon>
        <taxon>Bacilli</taxon>
        <taxon>Candidatus Aphodocola</taxon>
    </lineage>
</organism>
<evidence type="ECO:0000313" key="2">
    <source>
        <dbReference type="Proteomes" id="UP000824074"/>
    </source>
</evidence>
<dbReference type="SUPFAM" id="SSF109604">
    <property type="entry name" value="HD-domain/PDEase-like"/>
    <property type="match status" value="1"/>
</dbReference>
<reference evidence="1" key="1">
    <citation type="submission" date="2020-10" db="EMBL/GenBank/DDBJ databases">
        <authorList>
            <person name="Gilroy R."/>
        </authorList>
    </citation>
    <scope>NUCLEOTIDE SEQUENCE</scope>
    <source>
        <strain evidence="1">CHK193-30670</strain>
    </source>
</reference>
<dbReference type="Gene3D" id="1.10.3210.10">
    <property type="entry name" value="Hypothetical protein af1432"/>
    <property type="match status" value="1"/>
</dbReference>
<proteinExistence type="predicted"/>
<protein>
    <submittedName>
        <fullName evidence="1">HD domain-containing protein</fullName>
    </submittedName>
</protein>
<dbReference type="EMBL" id="DVMT01000045">
    <property type="protein sequence ID" value="HIU40540.1"/>
    <property type="molecule type" value="Genomic_DNA"/>
</dbReference>
<accession>A0A9D1LI86</accession>
<gene>
    <name evidence="1" type="ORF">IAB68_04495</name>
</gene>
<dbReference type="Proteomes" id="UP000824074">
    <property type="component" value="Unassembled WGS sequence"/>
</dbReference>
<comment type="caution">
    <text evidence="1">The sequence shown here is derived from an EMBL/GenBank/DDBJ whole genome shotgun (WGS) entry which is preliminary data.</text>
</comment>
<dbReference type="AlphaFoldDB" id="A0A9D1LI86"/>
<evidence type="ECO:0000313" key="1">
    <source>
        <dbReference type="EMBL" id="HIU40540.1"/>
    </source>
</evidence>
<sequence length="199" mass="23076">MNEIEESIKIKTFDKEINYINNPRYKENIKILIDLLPDYFFTVPASSTGKYHPSFALGDGGLVRHTKVAVRIAKELFNDESVSGAYTHNEKDLMMMALIMHDGLKSGLKKSQYTNFDHPLLVSNYIKENKDKLTLNEKEVNFLCSVIESHMGPWNTNNYSNVVLPKPETRYQRFVHMCDYLASRKFLDVKFDKDNNIID</sequence>
<reference evidence="1" key="2">
    <citation type="journal article" date="2021" name="PeerJ">
        <title>Extensive microbial diversity within the chicken gut microbiome revealed by metagenomics and culture.</title>
        <authorList>
            <person name="Gilroy R."/>
            <person name="Ravi A."/>
            <person name="Getino M."/>
            <person name="Pursley I."/>
            <person name="Horton D.L."/>
            <person name="Alikhan N.F."/>
            <person name="Baker D."/>
            <person name="Gharbi K."/>
            <person name="Hall N."/>
            <person name="Watson M."/>
            <person name="Adriaenssens E.M."/>
            <person name="Foster-Nyarko E."/>
            <person name="Jarju S."/>
            <person name="Secka A."/>
            <person name="Antonio M."/>
            <person name="Oren A."/>
            <person name="Chaudhuri R.R."/>
            <person name="La Ragione R."/>
            <person name="Hildebrand F."/>
            <person name="Pallen M.J."/>
        </authorList>
    </citation>
    <scope>NUCLEOTIDE SEQUENCE</scope>
    <source>
        <strain evidence="1">CHK193-30670</strain>
    </source>
</reference>
<name>A0A9D1LI86_9FIRM</name>